<dbReference type="Proteomes" id="UP000539642">
    <property type="component" value="Unassembled WGS sequence"/>
</dbReference>
<proteinExistence type="predicted"/>
<keyword evidence="2" id="KW-1185">Reference proteome</keyword>
<dbReference type="EMBL" id="JACHEO010000028">
    <property type="protein sequence ID" value="MBB5349521.1"/>
    <property type="molecule type" value="Genomic_DNA"/>
</dbReference>
<gene>
    <name evidence="1" type="ORF">HNQ81_003277</name>
</gene>
<organism evidence="1 2">
    <name type="scientific">Desulfoprunum benzoelyticum</name>
    <dbReference type="NCBI Taxonomy" id="1506996"/>
    <lineage>
        <taxon>Bacteria</taxon>
        <taxon>Pseudomonadati</taxon>
        <taxon>Thermodesulfobacteriota</taxon>
        <taxon>Desulfobulbia</taxon>
        <taxon>Desulfobulbales</taxon>
        <taxon>Desulfobulbaceae</taxon>
        <taxon>Desulfoprunum</taxon>
    </lineage>
</organism>
<name>A0A840V9B9_9BACT</name>
<evidence type="ECO:0000313" key="2">
    <source>
        <dbReference type="Proteomes" id="UP000539642"/>
    </source>
</evidence>
<comment type="caution">
    <text evidence="1">The sequence shown here is derived from an EMBL/GenBank/DDBJ whole genome shotgun (WGS) entry which is preliminary data.</text>
</comment>
<reference evidence="1 2" key="1">
    <citation type="submission" date="2020-08" db="EMBL/GenBank/DDBJ databases">
        <title>Genomic Encyclopedia of Type Strains, Phase IV (KMG-IV): sequencing the most valuable type-strain genomes for metagenomic binning, comparative biology and taxonomic classification.</title>
        <authorList>
            <person name="Goeker M."/>
        </authorList>
    </citation>
    <scope>NUCLEOTIDE SEQUENCE [LARGE SCALE GENOMIC DNA]</scope>
    <source>
        <strain evidence="1 2">DSM 28570</strain>
    </source>
</reference>
<accession>A0A840V9B9</accession>
<dbReference type="RefSeq" id="WP_183352307.1">
    <property type="nucleotide sequence ID" value="NZ_JACHEO010000028.1"/>
</dbReference>
<evidence type="ECO:0000313" key="1">
    <source>
        <dbReference type="EMBL" id="MBB5349521.1"/>
    </source>
</evidence>
<protein>
    <submittedName>
        <fullName evidence="1">Uncharacterized protein</fullName>
    </submittedName>
</protein>
<sequence length="135" mass="15912">MDYESAIQTLDENGFTWGILRELFPFGDINLREGNYQKLVMKVLGLLETPEEKELLLDLLDTQNCVFLEQVWIQNEKSGEQEKPFPVHGHFITAQFQINSNIRWELRLKHRDPRGVMLKLPETELLLDRMLQAEE</sequence>
<dbReference type="AlphaFoldDB" id="A0A840V9B9"/>